<accession>E9AXC3</accession>
<keyword evidence="1" id="KW-0812">Transmembrane</keyword>
<gene>
    <name evidence="2" type="ORF">LMXM_25_0460</name>
</gene>
<reference evidence="2 3" key="1">
    <citation type="journal article" date="2011" name="Genome Res.">
        <title>Chromosome and gene copy number variation allow major structural change between species and strains of Leishmania.</title>
        <authorList>
            <person name="Rogers M.B."/>
            <person name="Hilley J.D."/>
            <person name="Dickens N.J."/>
            <person name="Wilkes J."/>
            <person name="Bates P.A."/>
            <person name="Depledge D.P."/>
            <person name="Harris D."/>
            <person name="Her Y."/>
            <person name="Herzyk P."/>
            <person name="Imamura H."/>
            <person name="Otto T.D."/>
            <person name="Sanders M."/>
            <person name="Seeger K."/>
            <person name="Dujardin J.C."/>
            <person name="Berriman M."/>
            <person name="Smith D.F."/>
            <person name="Hertz-Fowler C."/>
            <person name="Mottram J.C."/>
        </authorList>
    </citation>
    <scope>NUCLEOTIDE SEQUENCE [LARGE SCALE GENOMIC DNA]</scope>
    <source>
        <strain evidence="2 3">MHOM/GT/2001/U1103</strain>
    </source>
</reference>
<sequence length="133" mass="14971">MHSVAKRKEQSIAVAVRAASTMCMNTDTPIDIPDEPMATEEELRAWSELEHSRPTTPSPAGGNEAWRLPKRYQGVFQERYVLLLLVLTLLLFVASTFQMDTKTELEEIKRMYGIEEGMKSSTGRPGNTKAKRA</sequence>
<evidence type="ECO:0000313" key="2">
    <source>
        <dbReference type="EMBL" id="CBZ27614.1"/>
    </source>
</evidence>
<protein>
    <submittedName>
        <fullName evidence="2">Uncharacterized protein</fullName>
    </submittedName>
</protein>
<dbReference type="Proteomes" id="UP000007259">
    <property type="component" value="Chromosome 25"/>
</dbReference>
<keyword evidence="1" id="KW-0472">Membrane</keyword>
<evidence type="ECO:0000313" key="3">
    <source>
        <dbReference type="Proteomes" id="UP000007259"/>
    </source>
</evidence>
<name>E9AXC3_LEIMU</name>
<keyword evidence="1" id="KW-1133">Transmembrane helix</keyword>
<dbReference type="PhylomeDB" id="E9AXC3"/>
<organism evidence="2 3">
    <name type="scientific">Leishmania mexicana (strain MHOM/GT/2001/U1103)</name>
    <dbReference type="NCBI Taxonomy" id="929439"/>
    <lineage>
        <taxon>Eukaryota</taxon>
        <taxon>Discoba</taxon>
        <taxon>Euglenozoa</taxon>
        <taxon>Kinetoplastea</taxon>
        <taxon>Metakinetoplastina</taxon>
        <taxon>Trypanosomatida</taxon>
        <taxon>Trypanosomatidae</taxon>
        <taxon>Leishmaniinae</taxon>
        <taxon>Leishmania</taxon>
    </lineage>
</organism>
<dbReference type="EMBL" id="FR799578">
    <property type="protein sequence ID" value="CBZ27614.1"/>
    <property type="molecule type" value="Genomic_DNA"/>
</dbReference>
<evidence type="ECO:0000256" key="1">
    <source>
        <dbReference type="SAM" id="Phobius"/>
    </source>
</evidence>
<dbReference type="OrthoDB" id="262502at2759"/>
<feature type="transmembrane region" description="Helical" evidence="1">
    <location>
        <begin position="80"/>
        <end position="99"/>
    </location>
</feature>
<dbReference type="RefSeq" id="XP_003876099.1">
    <property type="nucleotide sequence ID" value="XM_003876050.1"/>
</dbReference>
<dbReference type="GeneID" id="13449096"/>
<dbReference type="VEuPathDB" id="TriTrypDB:LmxM.25.0460"/>
<dbReference type="AlphaFoldDB" id="E9AXC3"/>
<proteinExistence type="predicted"/>
<dbReference type="OMA" id="EIKRMYH"/>
<keyword evidence="3" id="KW-1185">Reference proteome</keyword>
<dbReference type="KEGG" id="lmi:LMXM_25_0460"/>